<dbReference type="OrthoDB" id="10253408at2759"/>
<keyword evidence="12" id="KW-1185">Reference proteome</keyword>
<dbReference type="InterPro" id="IPR013201">
    <property type="entry name" value="Prot_inhib_I29"/>
</dbReference>
<proteinExistence type="inferred from homology"/>
<evidence type="ECO:0000259" key="9">
    <source>
        <dbReference type="SMART" id="SM00645"/>
    </source>
</evidence>
<dbReference type="AlphaFoldDB" id="A0A5C7GPB5"/>
<keyword evidence="7" id="KW-1015">Disulfide bond</keyword>
<dbReference type="Pfam" id="PF08246">
    <property type="entry name" value="Inhibitor_I29"/>
    <property type="match status" value="2"/>
</dbReference>
<gene>
    <name evidence="11" type="ORF">EZV62_028044</name>
</gene>
<dbReference type="GO" id="GO:0008234">
    <property type="term" value="F:cysteine-type peptidase activity"/>
    <property type="evidence" value="ECO:0007669"/>
    <property type="project" value="UniProtKB-KW"/>
</dbReference>
<name>A0A5C7GPB5_9ROSI</name>
<feature type="domain" description="Peptidase C1A papain C-terminal" evidence="9">
    <location>
        <begin position="286"/>
        <end position="503"/>
    </location>
</feature>
<feature type="signal peptide" evidence="8">
    <location>
        <begin position="1"/>
        <end position="23"/>
    </location>
</feature>
<dbReference type="InterPro" id="IPR039417">
    <property type="entry name" value="Peptidase_C1A_papain-like"/>
</dbReference>
<feature type="domain" description="Cathepsin propeptide inhibitor" evidence="10">
    <location>
        <begin position="196"/>
        <end position="253"/>
    </location>
</feature>
<evidence type="ECO:0000256" key="5">
    <source>
        <dbReference type="ARBA" id="ARBA00022807"/>
    </source>
</evidence>
<feature type="chain" id="PRO_5022965052" description="Cathepsin propeptide inhibitor domain-containing protein" evidence="8">
    <location>
        <begin position="24"/>
        <end position="504"/>
    </location>
</feature>
<dbReference type="FunFam" id="3.90.70.10:FF:000023">
    <property type="entry name" value="Senescence-specific cysteine protease SAG39"/>
    <property type="match status" value="1"/>
</dbReference>
<dbReference type="SMART" id="SM00645">
    <property type="entry name" value="Pept_C1"/>
    <property type="match status" value="1"/>
</dbReference>
<dbReference type="Proteomes" id="UP000323000">
    <property type="component" value="Unassembled WGS sequence"/>
</dbReference>
<dbReference type="PROSITE" id="PS00139">
    <property type="entry name" value="THIOL_PROTEASE_CYS"/>
    <property type="match status" value="1"/>
</dbReference>
<dbReference type="InterPro" id="IPR025661">
    <property type="entry name" value="Pept_asp_AS"/>
</dbReference>
<dbReference type="InterPro" id="IPR025660">
    <property type="entry name" value="Pept_his_AS"/>
</dbReference>
<dbReference type="Gene3D" id="1.10.287.2250">
    <property type="match status" value="1"/>
</dbReference>
<evidence type="ECO:0000313" key="12">
    <source>
        <dbReference type="Proteomes" id="UP000323000"/>
    </source>
</evidence>
<protein>
    <recommendedName>
        <fullName evidence="13">Cathepsin propeptide inhibitor domain-containing protein</fullName>
    </recommendedName>
</protein>
<keyword evidence="2" id="KW-0645">Protease</keyword>
<comment type="caution">
    <text evidence="11">The sequence shown here is derived from an EMBL/GenBank/DDBJ whole genome shotgun (WGS) entry which is preliminary data.</text>
</comment>
<keyword evidence="5" id="KW-0788">Thiol protease</keyword>
<evidence type="ECO:0000259" key="10">
    <source>
        <dbReference type="SMART" id="SM00848"/>
    </source>
</evidence>
<dbReference type="GO" id="GO:0006508">
    <property type="term" value="P:proteolysis"/>
    <property type="evidence" value="ECO:0007669"/>
    <property type="project" value="UniProtKB-KW"/>
</dbReference>
<evidence type="ECO:0000313" key="11">
    <source>
        <dbReference type="EMBL" id="TXG46458.1"/>
    </source>
</evidence>
<dbReference type="PROSITE" id="PS00640">
    <property type="entry name" value="THIOL_PROTEASE_ASN"/>
    <property type="match status" value="1"/>
</dbReference>
<keyword evidence="3 8" id="KW-0732">Signal</keyword>
<sequence>MAFTNKSLASLLILTIWAIHALCRPLNEEYVLKRHEEWMAQHGRVYNDALEKERRYKVFKSNLEYIENFNKGMDCGPISVIKLSFLDNDLPACQTNMKGENDRFYRMMNSNLSRHLEGQVFSSIIKRIDRLQESLSINTHQNSVYVVCPFKDSLLLDSLTIMAFTNKSLASLLILTIWTIHALCRPLNEEYMLKRHEEWMVQHGRVYNDALEKERRYKVFKSNLEYIENFNKGMDRGYKLAINKFGDLSNDEFRKMYTGYNRQTSKVMSTSEAATTSFEYGNLTAVTTSMDWRKDGVVTPVKDQARCGCCWAFSAVAAIEGITKLKTGKLVSLSEQELVDCDINGENQGCNGGLMDSAFEFIKSNHGLTTEASYPYEGIDGTCNKKKAATAAATITGYKKVPTNNEKALLQAVASQPVSVAIEGSGFSFQFYSTGVFTGDCGTYLDHAVTAIGYGTNTDGTKYWLIKNSWGTGWGENGYMKIPRETKSSEGLCGIAMMASYPTA</sequence>
<dbReference type="CDD" id="cd02248">
    <property type="entry name" value="Peptidase_C1A"/>
    <property type="match status" value="1"/>
</dbReference>
<evidence type="ECO:0000256" key="2">
    <source>
        <dbReference type="ARBA" id="ARBA00022670"/>
    </source>
</evidence>
<evidence type="ECO:0000256" key="4">
    <source>
        <dbReference type="ARBA" id="ARBA00022801"/>
    </source>
</evidence>
<dbReference type="PANTHER" id="PTHR12411">
    <property type="entry name" value="CYSTEINE PROTEASE FAMILY C1-RELATED"/>
    <property type="match status" value="1"/>
</dbReference>
<dbReference type="InterPro" id="IPR000169">
    <property type="entry name" value="Pept_cys_AS"/>
</dbReference>
<evidence type="ECO:0008006" key="13">
    <source>
        <dbReference type="Google" id="ProtNLM"/>
    </source>
</evidence>
<dbReference type="InterPro" id="IPR038765">
    <property type="entry name" value="Papain-like_cys_pep_sf"/>
</dbReference>
<comment type="similarity">
    <text evidence="1">Belongs to the peptidase C1 family.</text>
</comment>
<evidence type="ECO:0000256" key="7">
    <source>
        <dbReference type="ARBA" id="ARBA00023157"/>
    </source>
</evidence>
<evidence type="ECO:0000256" key="8">
    <source>
        <dbReference type="SAM" id="SignalP"/>
    </source>
</evidence>
<dbReference type="EMBL" id="VAHF01000120">
    <property type="protein sequence ID" value="TXG46458.1"/>
    <property type="molecule type" value="Genomic_DNA"/>
</dbReference>
<evidence type="ECO:0000256" key="3">
    <source>
        <dbReference type="ARBA" id="ARBA00022729"/>
    </source>
</evidence>
<evidence type="ECO:0000256" key="1">
    <source>
        <dbReference type="ARBA" id="ARBA00008455"/>
    </source>
</evidence>
<accession>A0A5C7GPB5</accession>
<dbReference type="PRINTS" id="PR00705">
    <property type="entry name" value="PAPAIN"/>
</dbReference>
<evidence type="ECO:0000256" key="6">
    <source>
        <dbReference type="ARBA" id="ARBA00023145"/>
    </source>
</evidence>
<feature type="domain" description="Cathepsin propeptide inhibitor" evidence="10">
    <location>
        <begin position="35"/>
        <end position="73"/>
    </location>
</feature>
<dbReference type="InterPro" id="IPR013128">
    <property type="entry name" value="Peptidase_C1A"/>
</dbReference>
<keyword evidence="4" id="KW-0378">Hydrolase</keyword>
<dbReference type="Pfam" id="PF00112">
    <property type="entry name" value="Peptidase_C1"/>
    <property type="match status" value="1"/>
</dbReference>
<dbReference type="Gene3D" id="3.90.70.10">
    <property type="entry name" value="Cysteine proteinases"/>
    <property type="match status" value="1"/>
</dbReference>
<dbReference type="PROSITE" id="PS00639">
    <property type="entry name" value="THIOL_PROTEASE_HIS"/>
    <property type="match status" value="1"/>
</dbReference>
<reference evidence="12" key="1">
    <citation type="journal article" date="2019" name="Gigascience">
        <title>De novo genome assembly of the endangered Acer yangbiense, a plant species with extremely small populations endemic to Yunnan Province, China.</title>
        <authorList>
            <person name="Yang J."/>
            <person name="Wariss H.M."/>
            <person name="Tao L."/>
            <person name="Zhang R."/>
            <person name="Yun Q."/>
            <person name="Hollingsworth P."/>
            <person name="Dao Z."/>
            <person name="Luo G."/>
            <person name="Guo H."/>
            <person name="Ma Y."/>
            <person name="Sun W."/>
        </authorList>
    </citation>
    <scope>NUCLEOTIDE SEQUENCE [LARGE SCALE GENOMIC DNA]</scope>
    <source>
        <strain evidence="12">cv. Malutang</strain>
    </source>
</reference>
<keyword evidence="6" id="KW-0865">Zymogen</keyword>
<dbReference type="SMART" id="SM00848">
    <property type="entry name" value="Inhibitor_I29"/>
    <property type="match status" value="2"/>
</dbReference>
<dbReference type="SUPFAM" id="SSF54001">
    <property type="entry name" value="Cysteine proteinases"/>
    <property type="match status" value="2"/>
</dbReference>
<organism evidence="11 12">
    <name type="scientific">Acer yangbiense</name>
    <dbReference type="NCBI Taxonomy" id="1000413"/>
    <lineage>
        <taxon>Eukaryota</taxon>
        <taxon>Viridiplantae</taxon>
        <taxon>Streptophyta</taxon>
        <taxon>Embryophyta</taxon>
        <taxon>Tracheophyta</taxon>
        <taxon>Spermatophyta</taxon>
        <taxon>Magnoliopsida</taxon>
        <taxon>eudicotyledons</taxon>
        <taxon>Gunneridae</taxon>
        <taxon>Pentapetalae</taxon>
        <taxon>rosids</taxon>
        <taxon>malvids</taxon>
        <taxon>Sapindales</taxon>
        <taxon>Sapindaceae</taxon>
        <taxon>Hippocastanoideae</taxon>
        <taxon>Acereae</taxon>
        <taxon>Acer</taxon>
    </lineage>
</organism>
<dbReference type="InterPro" id="IPR000668">
    <property type="entry name" value="Peptidase_C1A_C"/>
</dbReference>